<dbReference type="SUPFAM" id="SSF50331">
    <property type="entry name" value="MOP-like"/>
    <property type="match status" value="1"/>
</dbReference>
<dbReference type="InterPro" id="IPR027417">
    <property type="entry name" value="P-loop_NTPase"/>
</dbReference>
<evidence type="ECO:0000313" key="9">
    <source>
        <dbReference type="EMBL" id="MTH79870.1"/>
    </source>
</evidence>
<evidence type="ECO:0000256" key="6">
    <source>
        <dbReference type="ARBA" id="ARBA00023136"/>
    </source>
</evidence>
<dbReference type="InterPro" id="IPR005893">
    <property type="entry name" value="PotA-like"/>
</dbReference>
<keyword evidence="4 7" id="KW-0067">ATP-binding</keyword>
<keyword evidence="6 7" id="KW-0472">Membrane</keyword>
<dbReference type="OrthoDB" id="9802264at2"/>
<keyword evidence="2 7" id="KW-1003">Cell membrane</keyword>
<gene>
    <name evidence="7 9" type="primary">potA</name>
    <name evidence="9" type="ORF">GL286_19360</name>
</gene>
<evidence type="ECO:0000313" key="10">
    <source>
        <dbReference type="Proteomes" id="UP000478183"/>
    </source>
</evidence>
<dbReference type="InterPro" id="IPR017871">
    <property type="entry name" value="ABC_transporter-like_CS"/>
</dbReference>
<feature type="domain" description="ABC transporter" evidence="8">
    <location>
        <begin position="13"/>
        <end position="243"/>
    </location>
</feature>
<dbReference type="NCBIfam" id="TIGR01187">
    <property type="entry name" value="potA"/>
    <property type="match status" value="1"/>
</dbReference>
<dbReference type="Gene3D" id="3.40.50.300">
    <property type="entry name" value="P-loop containing nucleotide triphosphate hydrolases"/>
    <property type="match status" value="1"/>
</dbReference>
<comment type="subunit">
    <text evidence="7">The complex is composed of two ATP-binding proteins (PotA), two transmembrane proteins (PotB and PotC) and a solute-binding protein (PotD).</text>
</comment>
<name>A0A6L6JD27_9RHOB</name>
<comment type="caution">
    <text evidence="9">The sequence shown here is derived from an EMBL/GenBank/DDBJ whole genome shotgun (WGS) entry which is preliminary data.</text>
</comment>
<evidence type="ECO:0000256" key="5">
    <source>
        <dbReference type="ARBA" id="ARBA00022967"/>
    </source>
</evidence>
<dbReference type="Gene3D" id="2.40.50.100">
    <property type="match status" value="1"/>
</dbReference>
<comment type="function">
    <text evidence="7">Part of the ABC transporter complex PotABCD involved in spermidine/putrescine import. Responsible for energy coupling to the transport system.</text>
</comment>
<evidence type="ECO:0000256" key="4">
    <source>
        <dbReference type="ARBA" id="ARBA00022840"/>
    </source>
</evidence>
<sequence length="365" mass="39155">MAPITNLSRGAEVRLIGLGRSYGDNRVVQGVDLTIKGGEILALLGPSGCGKTTTLRMIAGLVQPSEGDVIIDGQSVIGLPVHKRNLGMLFQDYALFPHLTVRENVAFGLEMRGLPKAEIATRADEALSKVRLAGFESRMPAQLSGGQRQRVAMARAIVYQPRVLLLDEPFGALDRKLREEMQVELRALCAELGLTTIIVTHDQEEALILADRVAVMEGGRLRQVASAQEIYDRPATQFVADFMGVTNLLPVTVKGASPKGLALEAAGVTCLSTVAPDLPKGTKATIAIRPESIVMQMGEGKPQPNHITGTITRTAFRGQALSVWLHHQGGEIVAAIPTGQLEEMPQIGARWTASWPAARTLVVQG</sequence>
<dbReference type="GO" id="GO:0043190">
    <property type="term" value="C:ATP-binding cassette (ABC) transporter complex"/>
    <property type="evidence" value="ECO:0007669"/>
    <property type="project" value="InterPro"/>
</dbReference>
<dbReference type="Pfam" id="PF08402">
    <property type="entry name" value="TOBE_2"/>
    <property type="match status" value="1"/>
</dbReference>
<dbReference type="RefSeq" id="WP_155097221.1">
    <property type="nucleotide sequence ID" value="NZ_WMIE01000022.1"/>
</dbReference>
<evidence type="ECO:0000256" key="7">
    <source>
        <dbReference type="RuleBase" id="RU364083"/>
    </source>
</evidence>
<dbReference type="PROSITE" id="PS50893">
    <property type="entry name" value="ABC_TRANSPORTER_2"/>
    <property type="match status" value="1"/>
</dbReference>
<dbReference type="AlphaFoldDB" id="A0A6L6JD27"/>
<dbReference type="PANTHER" id="PTHR42781:SF4">
    <property type="entry name" value="SPERMIDINE_PUTRESCINE IMPORT ATP-BINDING PROTEIN POTA"/>
    <property type="match status" value="1"/>
</dbReference>
<accession>A0A6L6JD27</accession>
<dbReference type="GO" id="GO:0015697">
    <property type="term" value="P:quaternary ammonium group transport"/>
    <property type="evidence" value="ECO:0007669"/>
    <property type="project" value="UniProtKB-ARBA"/>
</dbReference>
<dbReference type="InterPro" id="IPR008995">
    <property type="entry name" value="Mo/tungstate-bd_C_term_dom"/>
</dbReference>
<dbReference type="GO" id="GO:0016887">
    <property type="term" value="F:ATP hydrolysis activity"/>
    <property type="evidence" value="ECO:0007669"/>
    <property type="project" value="InterPro"/>
</dbReference>
<keyword evidence="3 7" id="KW-0547">Nucleotide-binding</keyword>
<comment type="catalytic activity">
    <reaction evidence="7">
        <text>ATP + H2O + polyamine-[polyamine-binding protein]Side 1 = ADP + phosphate + polyamineSide 2 + [polyamine-binding protein]Side 1.</text>
        <dbReference type="EC" id="7.6.2.11"/>
    </reaction>
</comment>
<dbReference type="PROSITE" id="PS00211">
    <property type="entry name" value="ABC_TRANSPORTER_1"/>
    <property type="match status" value="1"/>
</dbReference>
<dbReference type="Pfam" id="PF00005">
    <property type="entry name" value="ABC_tran"/>
    <property type="match status" value="1"/>
</dbReference>
<comment type="similarity">
    <text evidence="7">Belongs to the ABC transporter superfamily. Spermidine/putrescine importer (TC 3.A.1.11.1) family.</text>
</comment>
<dbReference type="EC" id="7.6.2.11" evidence="7"/>
<dbReference type="SUPFAM" id="SSF52540">
    <property type="entry name" value="P-loop containing nucleoside triphosphate hydrolases"/>
    <property type="match status" value="1"/>
</dbReference>
<evidence type="ECO:0000259" key="8">
    <source>
        <dbReference type="PROSITE" id="PS50893"/>
    </source>
</evidence>
<dbReference type="Proteomes" id="UP000478183">
    <property type="component" value="Unassembled WGS sequence"/>
</dbReference>
<reference evidence="9 10" key="1">
    <citation type="submission" date="2019-11" db="EMBL/GenBank/DDBJ databases">
        <authorList>
            <person name="Dong K."/>
        </authorList>
    </citation>
    <scope>NUCLEOTIDE SEQUENCE [LARGE SCALE GENOMIC DNA]</scope>
    <source>
        <strain evidence="9 10">NBRC 111993</strain>
    </source>
</reference>
<dbReference type="GO" id="GO:0015417">
    <property type="term" value="F:ABC-type polyamine transporter activity"/>
    <property type="evidence" value="ECO:0007669"/>
    <property type="project" value="UniProtKB-EC"/>
</dbReference>
<keyword evidence="1 7" id="KW-0813">Transport</keyword>
<dbReference type="PANTHER" id="PTHR42781">
    <property type="entry name" value="SPERMIDINE/PUTRESCINE IMPORT ATP-BINDING PROTEIN POTA"/>
    <property type="match status" value="1"/>
</dbReference>
<dbReference type="InterPro" id="IPR050093">
    <property type="entry name" value="ABC_SmlMolc_Importer"/>
</dbReference>
<dbReference type="EMBL" id="WMIE01000022">
    <property type="protein sequence ID" value="MTH79870.1"/>
    <property type="molecule type" value="Genomic_DNA"/>
</dbReference>
<keyword evidence="5 7" id="KW-1278">Translocase</keyword>
<dbReference type="FunFam" id="3.40.50.300:FF:000425">
    <property type="entry name" value="Probable ABC transporter, ATP-binding subunit"/>
    <property type="match status" value="1"/>
</dbReference>
<evidence type="ECO:0000256" key="1">
    <source>
        <dbReference type="ARBA" id="ARBA00022448"/>
    </source>
</evidence>
<proteinExistence type="inferred from homology"/>
<organism evidence="9 10">
    <name type="scientific">Paracoccus aestuariivivens</name>
    <dbReference type="NCBI Taxonomy" id="1820333"/>
    <lineage>
        <taxon>Bacteria</taxon>
        <taxon>Pseudomonadati</taxon>
        <taxon>Pseudomonadota</taxon>
        <taxon>Alphaproteobacteria</taxon>
        <taxon>Rhodobacterales</taxon>
        <taxon>Paracoccaceae</taxon>
        <taxon>Paracoccus</taxon>
    </lineage>
</organism>
<keyword evidence="10" id="KW-1185">Reference proteome</keyword>
<dbReference type="InterPro" id="IPR013611">
    <property type="entry name" value="Transp-assoc_OB_typ2"/>
</dbReference>
<dbReference type="SMART" id="SM00382">
    <property type="entry name" value="AAA"/>
    <property type="match status" value="1"/>
</dbReference>
<protein>
    <recommendedName>
        <fullName evidence="7">Spermidine/putrescine import ATP-binding protein PotA</fullName>
        <ecNumber evidence="7">7.6.2.11</ecNumber>
    </recommendedName>
</protein>
<dbReference type="InterPro" id="IPR003439">
    <property type="entry name" value="ABC_transporter-like_ATP-bd"/>
</dbReference>
<evidence type="ECO:0000256" key="2">
    <source>
        <dbReference type="ARBA" id="ARBA00022475"/>
    </source>
</evidence>
<dbReference type="GO" id="GO:0005524">
    <property type="term" value="F:ATP binding"/>
    <property type="evidence" value="ECO:0007669"/>
    <property type="project" value="UniProtKB-KW"/>
</dbReference>
<evidence type="ECO:0000256" key="3">
    <source>
        <dbReference type="ARBA" id="ARBA00022741"/>
    </source>
</evidence>
<dbReference type="InterPro" id="IPR003593">
    <property type="entry name" value="AAA+_ATPase"/>
</dbReference>